<accession>A0ABP0I889</accession>
<feature type="transmembrane region" description="Helical" evidence="1">
    <location>
        <begin position="194"/>
        <end position="214"/>
    </location>
</feature>
<protein>
    <submittedName>
        <fullName evidence="2">Uncharacterized protein</fullName>
    </submittedName>
</protein>
<feature type="transmembrane region" description="Helical" evidence="1">
    <location>
        <begin position="161"/>
        <end position="182"/>
    </location>
</feature>
<gene>
    <name evidence="2" type="ORF">CCMP2556_LOCUS5393</name>
</gene>
<reference evidence="2 3" key="1">
    <citation type="submission" date="2024-02" db="EMBL/GenBank/DDBJ databases">
        <authorList>
            <person name="Chen Y."/>
            <person name="Shah S."/>
            <person name="Dougan E. K."/>
            <person name="Thang M."/>
            <person name="Chan C."/>
        </authorList>
    </citation>
    <scope>NUCLEOTIDE SEQUENCE [LARGE SCALE GENOMIC DNA]</scope>
</reference>
<keyword evidence="1" id="KW-0812">Transmembrane</keyword>
<sequence length="252" mass="27431">MSLLLAGIRRALGSVAFPVRAMCSAACKKASFHDQYVQLLSFGFLSCVIPTVTCWRTNSKQVECKAFSKYLVPPKREVRGVHTQVRELFHITRFGKEIENSGEMMRGTTGAVGGGIYFAATRKECECKAKTNGYLVRAKVFVGRAKCVDINLGSAQGLLRLFLMLGGAGFVQMLQPLVPAYLLGTLMGLGSLAFVDPSAVIAMTMLAALAAWLATASSQVRQQAALNAINVLLQLPAPSMWSTTRTKWRSWM</sequence>
<comment type="caution">
    <text evidence="2">The sequence shown here is derived from an EMBL/GenBank/DDBJ whole genome shotgun (WGS) entry which is preliminary data.</text>
</comment>
<evidence type="ECO:0000256" key="1">
    <source>
        <dbReference type="SAM" id="Phobius"/>
    </source>
</evidence>
<keyword evidence="1" id="KW-1133">Transmembrane helix</keyword>
<keyword evidence="1" id="KW-0472">Membrane</keyword>
<evidence type="ECO:0000313" key="3">
    <source>
        <dbReference type="Proteomes" id="UP001642484"/>
    </source>
</evidence>
<evidence type="ECO:0000313" key="2">
    <source>
        <dbReference type="EMBL" id="CAK8998785.1"/>
    </source>
</evidence>
<organism evidence="2 3">
    <name type="scientific">Durusdinium trenchii</name>
    <dbReference type="NCBI Taxonomy" id="1381693"/>
    <lineage>
        <taxon>Eukaryota</taxon>
        <taxon>Sar</taxon>
        <taxon>Alveolata</taxon>
        <taxon>Dinophyceae</taxon>
        <taxon>Suessiales</taxon>
        <taxon>Symbiodiniaceae</taxon>
        <taxon>Durusdinium</taxon>
    </lineage>
</organism>
<proteinExistence type="predicted"/>
<dbReference type="EMBL" id="CAXAMN010002248">
    <property type="protein sequence ID" value="CAK8998785.1"/>
    <property type="molecule type" value="Genomic_DNA"/>
</dbReference>
<keyword evidence="3" id="KW-1185">Reference proteome</keyword>
<name>A0ABP0I889_9DINO</name>
<dbReference type="Proteomes" id="UP001642484">
    <property type="component" value="Unassembled WGS sequence"/>
</dbReference>